<reference evidence="2" key="1">
    <citation type="journal article" date="2019" name="Int. J. Syst. Evol. Microbiol.">
        <title>The Global Catalogue of Microorganisms (GCM) 10K type strain sequencing project: providing services to taxonomists for standard genome sequencing and annotation.</title>
        <authorList>
            <consortium name="The Broad Institute Genomics Platform"/>
            <consortium name="The Broad Institute Genome Sequencing Center for Infectious Disease"/>
            <person name="Wu L."/>
            <person name="Ma J."/>
        </authorList>
    </citation>
    <scope>NUCLEOTIDE SEQUENCE [LARGE SCALE GENOMIC DNA]</scope>
    <source>
        <strain evidence="2">JCM 17919</strain>
    </source>
</reference>
<comment type="caution">
    <text evidence="1">The sequence shown here is derived from an EMBL/GenBank/DDBJ whole genome shotgun (WGS) entry which is preliminary data.</text>
</comment>
<name>A0ABP8GQF2_9BACT</name>
<dbReference type="RefSeq" id="WP_345255278.1">
    <property type="nucleotide sequence ID" value="NZ_BAABGY010000007.1"/>
</dbReference>
<organism evidence="1 2">
    <name type="scientific">Flaviaesturariibacter amylovorans</name>
    <dbReference type="NCBI Taxonomy" id="1084520"/>
    <lineage>
        <taxon>Bacteria</taxon>
        <taxon>Pseudomonadati</taxon>
        <taxon>Bacteroidota</taxon>
        <taxon>Chitinophagia</taxon>
        <taxon>Chitinophagales</taxon>
        <taxon>Chitinophagaceae</taxon>
        <taxon>Flaviaestuariibacter</taxon>
    </lineage>
</organism>
<accession>A0ABP8GQF2</accession>
<keyword evidence="2" id="KW-1185">Reference proteome</keyword>
<dbReference type="Proteomes" id="UP001501725">
    <property type="component" value="Unassembled WGS sequence"/>
</dbReference>
<proteinExistence type="predicted"/>
<gene>
    <name evidence="1" type="ORF">GCM10023184_18410</name>
</gene>
<protein>
    <submittedName>
        <fullName evidence="1">Uncharacterized protein</fullName>
    </submittedName>
</protein>
<evidence type="ECO:0000313" key="2">
    <source>
        <dbReference type="Proteomes" id="UP001501725"/>
    </source>
</evidence>
<dbReference type="EMBL" id="BAABGY010000007">
    <property type="protein sequence ID" value="GAA4328500.1"/>
    <property type="molecule type" value="Genomic_DNA"/>
</dbReference>
<evidence type="ECO:0000313" key="1">
    <source>
        <dbReference type="EMBL" id="GAA4328500.1"/>
    </source>
</evidence>
<sequence length="117" mass="12882">MSPSKQPELKPRPAGLRNGALEQSRRTFNNAGQTVAEALAAGYLVPEEKLSKVVDYAIGMLAKNPRWAPAKIARKTAEYFKLPVNPQPKSVDHDDVDFHEAGAADRAAMHTNRNRFA</sequence>